<comment type="caution">
    <text evidence="1">The sequence shown here is derived from an EMBL/GenBank/DDBJ whole genome shotgun (WGS) entry which is preliminary data.</text>
</comment>
<gene>
    <name evidence="1" type="ORF">L3Q82_017266</name>
</gene>
<name>A0ACB8VKP9_9TELE</name>
<dbReference type="Proteomes" id="UP000831701">
    <property type="component" value="Chromosome 20"/>
</dbReference>
<sequence>MFPSNMKETLTLCGNSQDRSQKHPQEEIGHTERLVHLSDNFQTAFSSPIRQEPNCHKAQLLSVCQLNEERPLWQMDGSGAALTDVCVEVDRRRQREESELRSTNFTYAEISPLQSTAEREFPSEYYSFYSGTHMDNGDGSFIQPAELQQVGSSLDSVGKSGPKAGSQDQMVYSNDYTAEDDDQSKNFRGVMEDKNSILAYLTDEDVKAHSDGVHVDPLSTNCEAASSERLKPDQAVIRTKDTTEKYTSTELPQSTSAFTQTEDPGTSDKHVITEVHMADLDYLAEEFIKLKMAKEELREQKQIIKSSGCKSRKKCDCVQRAQQAELSLLFLQFNMCRQHCWRLYYTSAEGALLAPQLKNPPANVESVLQKLESDYNQMRGKILAGVPLGQLQPLSVDSERITTGANYIPAQIVVDVLGNVPLWSSQEPQERDASSQENGRPNNQSKNGSEALVLFFSQNNTKKEKQTKMENGKVRRAVTVAPKDKNATYNTHKQEKKQTEAACKELNTSEAWYDAVEDLKPATPAAAAETGQDRKEKTNKSTSEEAKRSALFVSNLPSDVTESDVMLWFEKYQACEVSISDLQKDFRVAMVTTNGPESAEAAARELSGCCMRGHTSHVQHISTAAGGSQSQSSEEAQSSTSDSNGTERKSFLLFFYGNKSVLSPLYPITQPPLSSSIKSRKVVCMSPTAKGTCVPEHYGTMGSFDSLMEELTRLHPDVGRQKIVDALIELRAEHRGVLSSLPLRTIREMTSELLTRPTSSAQT</sequence>
<evidence type="ECO:0000313" key="1">
    <source>
        <dbReference type="EMBL" id="KAI3355995.1"/>
    </source>
</evidence>
<dbReference type="EMBL" id="CM041550">
    <property type="protein sequence ID" value="KAI3355995.1"/>
    <property type="molecule type" value="Genomic_DNA"/>
</dbReference>
<proteinExistence type="predicted"/>
<keyword evidence="2" id="KW-1185">Reference proteome</keyword>
<reference evidence="1" key="1">
    <citation type="submission" date="2022-04" db="EMBL/GenBank/DDBJ databases">
        <title>Jade perch genome.</title>
        <authorList>
            <person name="Chao B."/>
        </authorList>
    </citation>
    <scope>NUCLEOTIDE SEQUENCE</scope>
    <source>
        <strain evidence="1">CB-2022</strain>
    </source>
</reference>
<protein>
    <submittedName>
        <fullName evidence="1">Uncharacterized protein</fullName>
    </submittedName>
</protein>
<organism evidence="1 2">
    <name type="scientific">Scortum barcoo</name>
    <name type="common">barcoo grunter</name>
    <dbReference type="NCBI Taxonomy" id="214431"/>
    <lineage>
        <taxon>Eukaryota</taxon>
        <taxon>Metazoa</taxon>
        <taxon>Chordata</taxon>
        <taxon>Craniata</taxon>
        <taxon>Vertebrata</taxon>
        <taxon>Euteleostomi</taxon>
        <taxon>Actinopterygii</taxon>
        <taxon>Neopterygii</taxon>
        <taxon>Teleostei</taxon>
        <taxon>Neoteleostei</taxon>
        <taxon>Acanthomorphata</taxon>
        <taxon>Eupercaria</taxon>
        <taxon>Centrarchiformes</taxon>
        <taxon>Terapontoidei</taxon>
        <taxon>Terapontidae</taxon>
        <taxon>Scortum</taxon>
    </lineage>
</organism>
<accession>A0ACB8VKP9</accession>
<evidence type="ECO:0000313" key="2">
    <source>
        <dbReference type="Proteomes" id="UP000831701"/>
    </source>
</evidence>